<accession>A0A0L8AIS8</accession>
<keyword evidence="1" id="KW-1133">Transmembrane helix</keyword>
<dbReference type="EMBL" id="JSVA01000016">
    <property type="protein sequence ID" value="KOF02146.1"/>
    <property type="molecule type" value="Genomic_DNA"/>
</dbReference>
<evidence type="ECO:0000313" key="2">
    <source>
        <dbReference type="EMBL" id="KOF02146.1"/>
    </source>
</evidence>
<dbReference type="Proteomes" id="UP000036908">
    <property type="component" value="Unassembled WGS sequence"/>
</dbReference>
<dbReference type="OrthoDB" id="678322at2"/>
<reference evidence="3" key="1">
    <citation type="submission" date="2014-11" db="EMBL/GenBank/DDBJ databases">
        <title>Genome sequencing of Roseivirga sp. D-25.</title>
        <authorList>
            <person name="Selvaratnam C."/>
            <person name="Thevarajoo S."/>
            <person name="Goh K.M."/>
            <person name="Eee R."/>
            <person name="Chan K.-G."/>
            <person name="Chong C.S."/>
        </authorList>
    </citation>
    <scope>NUCLEOTIDE SEQUENCE [LARGE SCALE GENOMIC DNA]</scope>
    <source>
        <strain evidence="3">D-25</strain>
    </source>
</reference>
<comment type="caution">
    <text evidence="2">The sequence shown here is derived from an EMBL/GenBank/DDBJ whole genome shotgun (WGS) entry which is preliminary data.</text>
</comment>
<keyword evidence="3" id="KW-1185">Reference proteome</keyword>
<gene>
    <name evidence="2" type="ORF">OB69_14080</name>
</gene>
<dbReference type="RefSeq" id="WP_053224373.1">
    <property type="nucleotide sequence ID" value="NZ_JSVA01000016.1"/>
</dbReference>
<dbReference type="PATRIC" id="fig|1566026.4.peg.1126"/>
<name>A0A0L8AIS8_9BACT</name>
<keyword evidence="1" id="KW-0812">Transmembrane</keyword>
<feature type="transmembrane region" description="Helical" evidence="1">
    <location>
        <begin position="44"/>
        <end position="63"/>
    </location>
</feature>
<evidence type="ECO:0000256" key="1">
    <source>
        <dbReference type="SAM" id="Phobius"/>
    </source>
</evidence>
<keyword evidence="1" id="KW-0472">Membrane</keyword>
<evidence type="ECO:0000313" key="3">
    <source>
        <dbReference type="Proteomes" id="UP000036908"/>
    </source>
</evidence>
<sequence>MRKLSLIFMLTFIAQQMVNACELCKEKQPKALAEITHGAGPNGTLDYIIIWSAVIIVSLTFFYSIKYLVKPEKADPHHIKNIVTHEYFG</sequence>
<protein>
    <submittedName>
        <fullName evidence="2">Uncharacterized protein</fullName>
    </submittedName>
</protein>
<dbReference type="AlphaFoldDB" id="A0A0L8AIS8"/>
<proteinExistence type="predicted"/>
<organism evidence="2 3">
    <name type="scientific">Roseivirga seohaensis subsp. aquiponti</name>
    <dbReference type="NCBI Taxonomy" id="1566026"/>
    <lineage>
        <taxon>Bacteria</taxon>
        <taxon>Pseudomonadati</taxon>
        <taxon>Bacteroidota</taxon>
        <taxon>Cytophagia</taxon>
        <taxon>Cytophagales</taxon>
        <taxon>Roseivirgaceae</taxon>
        <taxon>Roseivirga</taxon>
    </lineage>
</organism>